<dbReference type="Gene3D" id="3.30.540.10">
    <property type="entry name" value="Fructose-1,6-Bisphosphatase, subunit A, domain 1"/>
    <property type="match status" value="1"/>
</dbReference>
<evidence type="ECO:0000256" key="2">
    <source>
        <dbReference type="ARBA" id="ARBA00022723"/>
    </source>
</evidence>
<dbReference type="GO" id="GO:0006020">
    <property type="term" value="P:inositol metabolic process"/>
    <property type="evidence" value="ECO:0007669"/>
    <property type="project" value="TreeGrafter"/>
</dbReference>
<comment type="similarity">
    <text evidence="1">Belongs to the inositol monophosphatase superfamily.</text>
</comment>
<dbReference type="OrthoDB" id="10254945at2759"/>
<dbReference type="PANTHER" id="PTHR20854">
    <property type="entry name" value="INOSITOL MONOPHOSPHATASE"/>
    <property type="match status" value="1"/>
</dbReference>
<evidence type="ECO:0000256" key="1">
    <source>
        <dbReference type="ARBA" id="ARBA00009759"/>
    </source>
</evidence>
<comment type="cofactor">
    <cofactor evidence="4">
        <name>Mg(2+)</name>
        <dbReference type="ChEBI" id="CHEBI:18420"/>
    </cofactor>
</comment>
<protein>
    <recommendedName>
        <fullName evidence="7">Inositol-phosphate phosphatase</fullName>
    </recommendedName>
</protein>
<keyword evidence="2 4" id="KW-0479">Metal-binding</keyword>
<evidence type="ECO:0008006" key="7">
    <source>
        <dbReference type="Google" id="ProtNLM"/>
    </source>
</evidence>
<dbReference type="Proteomes" id="UP001151518">
    <property type="component" value="Unassembled WGS sequence"/>
</dbReference>
<accession>A0A9W8G143</accession>
<dbReference type="Pfam" id="PF00459">
    <property type="entry name" value="Inositol_P"/>
    <property type="match status" value="1"/>
</dbReference>
<dbReference type="SUPFAM" id="SSF56655">
    <property type="entry name" value="Carbohydrate phosphatase"/>
    <property type="match status" value="1"/>
</dbReference>
<dbReference type="AlphaFoldDB" id="A0A9W8G143"/>
<gene>
    <name evidence="5" type="ORF">GGI25_006077</name>
</gene>
<reference evidence="5" key="1">
    <citation type="submission" date="2022-07" db="EMBL/GenBank/DDBJ databases">
        <title>Phylogenomic reconstructions and comparative analyses of Kickxellomycotina fungi.</title>
        <authorList>
            <person name="Reynolds N.K."/>
            <person name="Stajich J.E."/>
            <person name="Barry K."/>
            <person name="Grigoriev I.V."/>
            <person name="Crous P."/>
            <person name="Smith M.E."/>
        </authorList>
    </citation>
    <scope>NUCLEOTIDE SEQUENCE</scope>
    <source>
        <strain evidence="5">NRRL 3115</strain>
    </source>
</reference>
<dbReference type="GO" id="GO:0007165">
    <property type="term" value="P:signal transduction"/>
    <property type="evidence" value="ECO:0007669"/>
    <property type="project" value="TreeGrafter"/>
</dbReference>
<feature type="binding site" evidence="4">
    <location>
        <position position="96"/>
    </location>
    <ligand>
        <name>Mg(2+)</name>
        <dbReference type="ChEBI" id="CHEBI:18420"/>
        <label>1</label>
        <note>catalytic</note>
    </ligand>
</feature>
<dbReference type="FunFam" id="3.30.540.10:FF:000004">
    <property type="entry name" value="Inositol-1-monophosphatase"/>
    <property type="match status" value="1"/>
</dbReference>
<dbReference type="GO" id="GO:0046872">
    <property type="term" value="F:metal ion binding"/>
    <property type="evidence" value="ECO:0007669"/>
    <property type="project" value="UniProtKB-KW"/>
</dbReference>
<evidence type="ECO:0000313" key="5">
    <source>
        <dbReference type="EMBL" id="KAJ2669652.1"/>
    </source>
</evidence>
<evidence type="ECO:0000313" key="6">
    <source>
        <dbReference type="Proteomes" id="UP001151518"/>
    </source>
</evidence>
<dbReference type="PANTHER" id="PTHR20854:SF4">
    <property type="entry name" value="INOSITOL-1-MONOPHOSPHATASE-RELATED"/>
    <property type="match status" value="1"/>
</dbReference>
<dbReference type="GO" id="GO:0008934">
    <property type="term" value="F:inositol monophosphate 1-phosphatase activity"/>
    <property type="evidence" value="ECO:0007669"/>
    <property type="project" value="TreeGrafter"/>
</dbReference>
<name>A0A9W8G143_9FUNG</name>
<proteinExistence type="inferred from homology"/>
<evidence type="ECO:0000256" key="4">
    <source>
        <dbReference type="PIRSR" id="PIRSR600760-2"/>
    </source>
</evidence>
<dbReference type="Gene3D" id="3.40.190.80">
    <property type="match status" value="1"/>
</dbReference>
<feature type="binding site" evidence="4">
    <location>
        <position position="75"/>
    </location>
    <ligand>
        <name>Mg(2+)</name>
        <dbReference type="ChEBI" id="CHEBI:18420"/>
        <label>1</label>
        <note>catalytic</note>
    </ligand>
</feature>
<feature type="binding site" evidence="4">
    <location>
        <position position="99"/>
    </location>
    <ligand>
        <name>Mg(2+)</name>
        <dbReference type="ChEBI" id="CHEBI:18420"/>
        <label>1</label>
        <note>catalytic</note>
    </ligand>
</feature>
<dbReference type="EMBL" id="JANBTW010000144">
    <property type="protein sequence ID" value="KAJ2669652.1"/>
    <property type="molecule type" value="Genomic_DNA"/>
</dbReference>
<keyword evidence="3 4" id="KW-0460">Magnesium</keyword>
<dbReference type="InterPro" id="IPR000760">
    <property type="entry name" value="Inositol_monophosphatase-like"/>
</dbReference>
<sequence>MNTSLLWSILAAALVQLLLISSLGWIFALSADSAFAADDKLGNGADCVTEVDRYIEKTVFSRLHEIYPTHKLVGEETATERGNEYKATNDPTWIVDPVDGTNNVVHHFQYTGISIGLAINKKPAVGVVYLPILDELYTAARSQGAFMNSQPPPIIRPPVLTTPTSLAECSMVCEHHSDRSEKAVGSRLASFTRLLLDKKRGGGCIQNLRILGAACPNITLVAKDVAEFFWDIGPHAWGFAAAVIILTESGGAVFACAGWWGSSIPESERTLKPHNIWNRRLIAVRFTPNLPRNPGSGRELQKQLAEDVLEIVEDIPYPLDGIH</sequence>
<dbReference type="PRINTS" id="PR00377">
    <property type="entry name" value="IMPHPHTASES"/>
</dbReference>
<comment type="caution">
    <text evidence="5">The sequence shown here is derived from an EMBL/GenBank/DDBJ whole genome shotgun (WGS) entry which is preliminary data.</text>
</comment>
<evidence type="ECO:0000256" key="3">
    <source>
        <dbReference type="ARBA" id="ARBA00022842"/>
    </source>
</evidence>
<organism evidence="5 6">
    <name type="scientific">Coemansia spiralis</name>
    <dbReference type="NCBI Taxonomy" id="417178"/>
    <lineage>
        <taxon>Eukaryota</taxon>
        <taxon>Fungi</taxon>
        <taxon>Fungi incertae sedis</taxon>
        <taxon>Zoopagomycota</taxon>
        <taxon>Kickxellomycotina</taxon>
        <taxon>Kickxellomycetes</taxon>
        <taxon>Kickxellales</taxon>
        <taxon>Kickxellaceae</taxon>
        <taxon>Coemansia</taxon>
    </lineage>
</organism>